<feature type="region of interest" description="Disordered" evidence="1">
    <location>
        <begin position="559"/>
        <end position="578"/>
    </location>
</feature>
<evidence type="ECO:0000313" key="3">
    <source>
        <dbReference type="Proteomes" id="UP001219355"/>
    </source>
</evidence>
<feature type="compositionally biased region" description="Basic and acidic residues" evidence="1">
    <location>
        <begin position="56"/>
        <end position="95"/>
    </location>
</feature>
<gene>
    <name evidence="2" type="ORF">PRK78_002940</name>
</gene>
<feature type="region of interest" description="Disordered" evidence="1">
    <location>
        <begin position="490"/>
        <end position="520"/>
    </location>
</feature>
<feature type="compositionally biased region" description="Low complexity" evidence="1">
    <location>
        <begin position="320"/>
        <end position="331"/>
    </location>
</feature>
<feature type="compositionally biased region" description="Polar residues" evidence="1">
    <location>
        <begin position="395"/>
        <end position="426"/>
    </location>
</feature>
<feature type="compositionally biased region" description="Basic residues" evidence="1">
    <location>
        <begin position="568"/>
        <end position="577"/>
    </location>
</feature>
<feature type="compositionally biased region" description="Polar residues" evidence="1">
    <location>
        <begin position="466"/>
        <end position="477"/>
    </location>
</feature>
<proteinExistence type="predicted"/>
<feature type="compositionally biased region" description="Basic and acidic residues" evidence="1">
    <location>
        <begin position="207"/>
        <end position="219"/>
    </location>
</feature>
<evidence type="ECO:0008006" key="4">
    <source>
        <dbReference type="Google" id="ProtNLM"/>
    </source>
</evidence>
<dbReference type="PANTHER" id="PTHR10502">
    <property type="entry name" value="ANNEXIN"/>
    <property type="match status" value="1"/>
</dbReference>
<dbReference type="EMBL" id="CP120628">
    <property type="protein sequence ID" value="WEW57473.1"/>
    <property type="molecule type" value="Genomic_DNA"/>
</dbReference>
<dbReference type="GO" id="GO:0005737">
    <property type="term" value="C:cytoplasm"/>
    <property type="evidence" value="ECO:0007669"/>
    <property type="project" value="TreeGrafter"/>
</dbReference>
<feature type="compositionally biased region" description="Basic and acidic residues" evidence="1">
    <location>
        <begin position="106"/>
        <end position="121"/>
    </location>
</feature>
<feature type="compositionally biased region" description="Polar residues" evidence="1">
    <location>
        <begin position="496"/>
        <end position="507"/>
    </location>
</feature>
<feature type="compositionally biased region" description="Basic residues" evidence="1">
    <location>
        <begin position="19"/>
        <end position="30"/>
    </location>
</feature>
<dbReference type="Gene3D" id="1.10.220.10">
    <property type="entry name" value="Annexin"/>
    <property type="match status" value="3"/>
</dbReference>
<feature type="region of interest" description="Disordered" evidence="1">
    <location>
        <begin position="174"/>
        <end position="247"/>
    </location>
</feature>
<feature type="region of interest" description="Disordered" evidence="1">
    <location>
        <begin position="266"/>
        <end position="288"/>
    </location>
</feature>
<feature type="region of interest" description="Disordered" evidence="1">
    <location>
        <begin position="1"/>
        <end position="162"/>
    </location>
</feature>
<dbReference type="GO" id="GO:0005634">
    <property type="term" value="C:nucleus"/>
    <property type="evidence" value="ECO:0007669"/>
    <property type="project" value="TreeGrafter"/>
</dbReference>
<reference evidence="2" key="1">
    <citation type="submission" date="2023-03" db="EMBL/GenBank/DDBJ databases">
        <title>Emydomyces testavorans Genome Sequence.</title>
        <authorList>
            <person name="Hoyer L."/>
        </authorList>
    </citation>
    <scope>NUCLEOTIDE SEQUENCE</scope>
    <source>
        <strain evidence="2">16-2883</strain>
    </source>
</reference>
<dbReference type="GO" id="GO:0005886">
    <property type="term" value="C:plasma membrane"/>
    <property type="evidence" value="ECO:0007669"/>
    <property type="project" value="TreeGrafter"/>
</dbReference>
<evidence type="ECO:0000256" key="1">
    <source>
        <dbReference type="SAM" id="MobiDB-lite"/>
    </source>
</evidence>
<feature type="compositionally biased region" description="Low complexity" evidence="1">
    <location>
        <begin position="41"/>
        <end position="51"/>
    </location>
</feature>
<dbReference type="GO" id="GO:0012506">
    <property type="term" value="C:vesicle membrane"/>
    <property type="evidence" value="ECO:0007669"/>
    <property type="project" value="TreeGrafter"/>
</dbReference>
<feature type="region of interest" description="Disordered" evidence="1">
    <location>
        <begin position="303"/>
        <end position="426"/>
    </location>
</feature>
<accession>A0AAF0DFV4</accession>
<dbReference type="InterPro" id="IPR037104">
    <property type="entry name" value="Annexin_sf"/>
</dbReference>
<dbReference type="GO" id="GO:0001786">
    <property type="term" value="F:phosphatidylserine binding"/>
    <property type="evidence" value="ECO:0007669"/>
    <property type="project" value="TreeGrafter"/>
</dbReference>
<keyword evidence="3" id="KW-1185">Reference proteome</keyword>
<evidence type="ECO:0000313" key="2">
    <source>
        <dbReference type="EMBL" id="WEW57473.1"/>
    </source>
</evidence>
<feature type="region of interest" description="Disordered" evidence="1">
    <location>
        <begin position="449"/>
        <end position="477"/>
    </location>
</feature>
<dbReference type="PANTHER" id="PTHR10502:SF107">
    <property type="entry name" value="ANNEXIN ANXC4 (AFU_ORTHOLOGUE AFUA_3G07020)"/>
    <property type="match status" value="1"/>
</dbReference>
<sequence>MLRVPDASGRGRSSSPGDKHRHRSRSRKHSPSRERSKSSSRKPSSQQLYDSDSMDDYSRESRSRSTTRKRYDLDPSDDDRYKSGYKSDRGRRTPQDRYSLSDEDSIDPRHSNTSLRSERTGRTLYDSGSESHRRSASRALRPLTEPQYSHYSDVYTDSDDEGLAYGDLYYDYVVSGSERRSRSRERLRKTAKKLYDSDSSDGYTSQHVRESSARTKDPTLRYQTLDDPEPKLHRSHSKRDKYQSGVTSTLAAKIQAVKSGLTEKLGTMSSGLNEDEWPEIPECERPDFVPPNEWNRAYYMPASSQSPVPPAAPAPPTIPPTSSSSYAYAFSHPPPITKNEEEPPIRAPQYPTIPPPRYVPPEHYLNISKTTQSPQNVPNPPSQFVSPEHYLNMNKRAQSPQNLPTAPPQRSSGHQRAFSTGNVSTSSQQYAVPLQFQYAQPGPNIKYTSKSARPATPTVPIIPADRNQSGKGSNQPGPQYVEIKPGVAWPPGTRPHSLSVSAATEQTKMPGGFPEPSRPQASPLLEPYRGTYQSISPMPWPSTLSDMDTDFSELELDGGLSSSERAKNTKAKVKKTKSKETIERIERLHRQKISTEFMQFTDHGPSYDPKPDAKALKSALSHHKVDPKPLLAILPRLTAEEMLVLRAEYKNLVKMTGHGVNIAKHIALRVPGNFGKACHATALGKWESEAYWANFWYRSNSSRRELLIEALVGRPNAEIRRIKNCFKDKRYGDSLEKCMKAELKADKFRVAILLALEEKRQSDSGPINTELVRRDVQDLHRALISRDGGETALIQIIVGETLIHIINGALNRPIRDALLLHHAIAESGTGRDRAELLISRLVRMHWEPQHLERVKAEYKRRYGKYVEDHIVEEIINNNTNGKSDWAEFCIELVKSSSVRAMNGK</sequence>
<dbReference type="GO" id="GO:0005544">
    <property type="term" value="F:calcium-dependent phospholipid binding"/>
    <property type="evidence" value="ECO:0007669"/>
    <property type="project" value="InterPro"/>
</dbReference>
<name>A0AAF0DFV4_9EURO</name>
<dbReference type="Proteomes" id="UP001219355">
    <property type="component" value="Chromosome 2"/>
</dbReference>
<feature type="compositionally biased region" description="Basic residues" evidence="1">
    <location>
        <begin position="181"/>
        <end position="192"/>
    </location>
</feature>
<dbReference type="GO" id="GO:0005509">
    <property type="term" value="F:calcium ion binding"/>
    <property type="evidence" value="ECO:0007669"/>
    <property type="project" value="InterPro"/>
</dbReference>
<dbReference type="AlphaFoldDB" id="A0AAF0DFV4"/>
<protein>
    <recommendedName>
        <fullName evidence="4">Annexin ANXC4</fullName>
    </recommendedName>
</protein>
<feature type="compositionally biased region" description="Pro residues" evidence="1">
    <location>
        <begin position="307"/>
        <end position="319"/>
    </location>
</feature>
<organism evidence="2 3">
    <name type="scientific">Emydomyces testavorans</name>
    <dbReference type="NCBI Taxonomy" id="2070801"/>
    <lineage>
        <taxon>Eukaryota</taxon>
        <taxon>Fungi</taxon>
        <taxon>Dikarya</taxon>
        <taxon>Ascomycota</taxon>
        <taxon>Pezizomycotina</taxon>
        <taxon>Eurotiomycetes</taxon>
        <taxon>Eurotiomycetidae</taxon>
        <taxon>Onygenales</taxon>
        <taxon>Nannizziopsiaceae</taxon>
        <taxon>Emydomyces</taxon>
    </lineage>
</organism>
<dbReference type="SUPFAM" id="SSF47874">
    <property type="entry name" value="Annexin"/>
    <property type="match status" value="1"/>
</dbReference>